<reference evidence="3" key="1">
    <citation type="journal article" date="2019" name="Int. J. Syst. Evol. Microbiol.">
        <title>The Global Catalogue of Microorganisms (GCM) 10K type strain sequencing project: providing services to taxonomists for standard genome sequencing and annotation.</title>
        <authorList>
            <consortium name="The Broad Institute Genomics Platform"/>
            <consortium name="The Broad Institute Genome Sequencing Center for Infectious Disease"/>
            <person name="Wu L."/>
            <person name="Ma J."/>
        </authorList>
    </citation>
    <scope>NUCLEOTIDE SEQUENCE [LARGE SCALE GENOMIC DNA]</scope>
    <source>
        <strain evidence="3">JCM 18283</strain>
    </source>
</reference>
<dbReference type="Pfam" id="PF14452">
    <property type="entry name" value="Multi_ubiq"/>
    <property type="match status" value="3"/>
</dbReference>
<evidence type="ECO:0000313" key="3">
    <source>
        <dbReference type="Proteomes" id="UP001501436"/>
    </source>
</evidence>
<feature type="domain" description="Multi-ubiquitin" evidence="1">
    <location>
        <begin position="11"/>
        <end position="72"/>
    </location>
</feature>
<protein>
    <recommendedName>
        <fullName evidence="1">Multi-ubiquitin domain-containing protein</fullName>
    </recommendedName>
</protein>
<proteinExistence type="predicted"/>
<dbReference type="Proteomes" id="UP001501436">
    <property type="component" value="Unassembled WGS sequence"/>
</dbReference>
<feature type="domain" description="Multi-ubiquitin" evidence="1">
    <location>
        <begin position="146"/>
        <end position="217"/>
    </location>
</feature>
<dbReference type="InterPro" id="IPR027802">
    <property type="entry name" value="Multi-ubiquitin_dom"/>
</dbReference>
<evidence type="ECO:0000313" key="2">
    <source>
        <dbReference type="EMBL" id="GAA4924608.1"/>
    </source>
</evidence>
<dbReference type="RefSeq" id="WP_345332335.1">
    <property type="nucleotide sequence ID" value="NZ_BAABJI010000002.1"/>
</dbReference>
<gene>
    <name evidence="2" type="ORF">GCM10023313_31270</name>
</gene>
<organism evidence="2 3">
    <name type="scientific">Mucilaginibacter defluvii</name>
    <dbReference type="NCBI Taxonomy" id="1196019"/>
    <lineage>
        <taxon>Bacteria</taxon>
        <taxon>Pseudomonadati</taxon>
        <taxon>Bacteroidota</taxon>
        <taxon>Sphingobacteriia</taxon>
        <taxon>Sphingobacteriales</taxon>
        <taxon>Sphingobacteriaceae</taxon>
        <taxon>Mucilaginibacter</taxon>
    </lineage>
</organism>
<dbReference type="EMBL" id="BAABJI010000002">
    <property type="protein sequence ID" value="GAA4924608.1"/>
    <property type="molecule type" value="Genomic_DNA"/>
</dbReference>
<name>A0ABP9G1I4_9SPHI</name>
<evidence type="ECO:0000259" key="1">
    <source>
        <dbReference type="Pfam" id="PF14452"/>
    </source>
</evidence>
<comment type="caution">
    <text evidence="2">The sequence shown here is derived from an EMBL/GenBank/DDBJ whole genome shotgun (WGS) entry which is preliminary data.</text>
</comment>
<keyword evidence="3" id="KW-1185">Reference proteome</keyword>
<sequence>MKKNKEALVFYIDNKRFETFEQFMTGAALKKLAGIPLHIKMYLAVQEGYEPDLIKNDEQVDLARTDVEHFYVEDKLKFTINGEPFFSYEQYISAEKIRELGKVPGTDELFLKVPEPYEDELIVDGRQVDLALPGKEHFISKPFSVVILVNTRRKPWAKRTVTFEEVVILAFGSYDPNPQKVYTVNYSGGPEPKPEGSMVKGSVVLVKDKMNFDVSATNQS</sequence>
<accession>A0ABP9G1I4</accession>
<feature type="domain" description="Multi-ubiquitin" evidence="1">
    <location>
        <begin position="77"/>
        <end position="141"/>
    </location>
</feature>